<dbReference type="PRINTS" id="PR00064">
    <property type="entry name" value="RIBOSOMALL35"/>
</dbReference>
<name>A0A7S6PV74_9STRA</name>
<evidence type="ECO:0000256" key="1">
    <source>
        <dbReference type="ARBA" id="ARBA00006598"/>
    </source>
</evidence>
<dbReference type="AlphaFoldDB" id="A0A7S6PV74"/>
<keyword evidence="5" id="KW-0934">Plastid</keyword>
<proteinExistence type="inferred from homology"/>
<dbReference type="InterPro" id="IPR001706">
    <property type="entry name" value="Ribosomal_bL35"/>
</dbReference>
<evidence type="ECO:0000256" key="4">
    <source>
        <dbReference type="RuleBase" id="RU000568"/>
    </source>
</evidence>
<dbReference type="PROSITE" id="PS00936">
    <property type="entry name" value="RIBOSOMAL_L35"/>
    <property type="match status" value="1"/>
</dbReference>
<dbReference type="GO" id="GO:0006412">
    <property type="term" value="P:translation"/>
    <property type="evidence" value="ECO:0007669"/>
    <property type="project" value="InterPro"/>
</dbReference>
<evidence type="ECO:0000256" key="3">
    <source>
        <dbReference type="ARBA" id="ARBA00023274"/>
    </source>
</evidence>
<dbReference type="GO" id="GO:1990904">
    <property type="term" value="C:ribonucleoprotein complex"/>
    <property type="evidence" value="ECO:0007669"/>
    <property type="project" value="UniProtKB-KW"/>
</dbReference>
<dbReference type="InterPro" id="IPR018265">
    <property type="entry name" value="Ribosomal_bL35_CS"/>
</dbReference>
<dbReference type="InterPro" id="IPR021137">
    <property type="entry name" value="Ribosomal_bL35-like"/>
</dbReference>
<dbReference type="Gene3D" id="4.10.410.60">
    <property type="match status" value="1"/>
</dbReference>
<geneLocation type="plastid" evidence="5"/>
<dbReference type="GO" id="GO:0005840">
    <property type="term" value="C:ribosome"/>
    <property type="evidence" value="ECO:0007669"/>
    <property type="project" value="UniProtKB-KW"/>
</dbReference>
<gene>
    <name evidence="5" type="primary">rpl35</name>
    <name evidence="5" type="ORF">SpumellaPt_p001</name>
</gene>
<protein>
    <recommendedName>
        <fullName evidence="4">50S ribosomal protein L35</fullName>
    </recommendedName>
</protein>
<dbReference type="SUPFAM" id="SSF143034">
    <property type="entry name" value="L35p-like"/>
    <property type="match status" value="1"/>
</dbReference>
<comment type="similarity">
    <text evidence="1 4">Belongs to the bacterial ribosomal protein bL35 family.</text>
</comment>
<reference evidence="5" key="1">
    <citation type="journal article" date="2020" name="Front. Plant Sci.">
        <title>Comparative Plastid Genomics of Non-Photosynthetic Chrysophytes: Genome Reduction and Compaction.</title>
        <authorList>
            <person name="Kim J.I."/>
            <person name="Jeong M."/>
            <person name="Archibald J.M."/>
            <person name="Shin W."/>
        </authorList>
    </citation>
    <scope>NUCLEOTIDE SEQUENCE</scope>
    <source>
        <strain evidence="5">Baekdong012001B8</strain>
    </source>
</reference>
<dbReference type="EMBL" id="MN935479">
    <property type="protein sequence ID" value="QOU10699.1"/>
    <property type="molecule type" value="Genomic_DNA"/>
</dbReference>
<keyword evidence="3 4" id="KW-0687">Ribonucleoprotein</keyword>
<dbReference type="Pfam" id="PF01632">
    <property type="entry name" value="Ribosomal_L35p"/>
    <property type="match status" value="1"/>
</dbReference>
<dbReference type="InterPro" id="IPR037229">
    <property type="entry name" value="Ribosomal_bL35_sf"/>
</dbReference>
<evidence type="ECO:0000256" key="2">
    <source>
        <dbReference type="ARBA" id="ARBA00022980"/>
    </source>
</evidence>
<accession>A0A7S6PV74</accession>
<organism evidence="5">
    <name type="scientific">Spumella sp. Baekdong012001B8</name>
    <dbReference type="NCBI Taxonomy" id="2782410"/>
    <lineage>
        <taxon>Eukaryota</taxon>
        <taxon>Sar</taxon>
        <taxon>Stramenopiles</taxon>
        <taxon>Ochrophyta</taxon>
        <taxon>Chrysophyceae</taxon>
        <taxon>Chromulinales</taxon>
        <taxon>Chromulinaceae</taxon>
        <taxon>Spumella</taxon>
    </lineage>
</organism>
<dbReference type="GO" id="GO:0003735">
    <property type="term" value="F:structural constituent of ribosome"/>
    <property type="evidence" value="ECO:0007669"/>
    <property type="project" value="InterPro"/>
</dbReference>
<dbReference type="HAMAP" id="MF_00514">
    <property type="entry name" value="Ribosomal_bL35"/>
    <property type="match status" value="1"/>
</dbReference>
<evidence type="ECO:0000313" key="5">
    <source>
        <dbReference type="EMBL" id="QOU10699.1"/>
    </source>
</evidence>
<sequence length="65" mass="7721">MLLKLKTQKSAAKRIKVKKRFFSRKSSFLGHLRRKKSARRKRALKAPKKIHLADLYTFSVLLPYH</sequence>
<keyword evidence="2 4" id="KW-0689">Ribosomal protein</keyword>